<accession>A0AAV2AHP1</accession>
<dbReference type="Proteomes" id="UP001497382">
    <property type="component" value="Unassembled WGS sequence"/>
</dbReference>
<keyword evidence="2" id="KW-0378">Hydrolase</keyword>
<dbReference type="Pfam" id="PF00561">
    <property type="entry name" value="Abhydrolase_1"/>
    <property type="match status" value="1"/>
</dbReference>
<evidence type="ECO:0000256" key="7">
    <source>
        <dbReference type="ARBA" id="ARBA00044064"/>
    </source>
</evidence>
<dbReference type="EMBL" id="CAXIEN010000168">
    <property type="protein sequence ID" value="CAL1283437.1"/>
    <property type="molecule type" value="Genomic_DNA"/>
</dbReference>
<evidence type="ECO:0000256" key="6">
    <source>
        <dbReference type="ARBA" id="ARBA00043742"/>
    </source>
</evidence>
<feature type="signal peptide" evidence="12">
    <location>
        <begin position="1"/>
        <end position="19"/>
    </location>
</feature>
<comment type="catalytic activity">
    <reaction evidence="6">
        <text>a 1,3-diacyl-sn-glycerol + H2O = a 1-acyl-sn-glycerol + a fatty acid + H(+)</text>
        <dbReference type="Rhea" id="RHEA:38503"/>
        <dbReference type="ChEBI" id="CHEBI:15377"/>
        <dbReference type="ChEBI" id="CHEBI:15378"/>
        <dbReference type="ChEBI" id="CHEBI:28868"/>
        <dbReference type="ChEBI" id="CHEBI:64683"/>
        <dbReference type="ChEBI" id="CHEBI:77272"/>
    </reaction>
</comment>
<evidence type="ECO:0000256" key="10">
    <source>
        <dbReference type="ARBA" id="ARBA00048513"/>
    </source>
</evidence>
<dbReference type="AlphaFoldDB" id="A0AAV2AHP1"/>
<evidence type="ECO:0000256" key="1">
    <source>
        <dbReference type="ARBA" id="ARBA00008645"/>
    </source>
</evidence>
<dbReference type="GO" id="GO:0016787">
    <property type="term" value="F:hydrolase activity"/>
    <property type="evidence" value="ECO:0007669"/>
    <property type="project" value="UniProtKB-KW"/>
</dbReference>
<keyword evidence="12" id="KW-0732">Signal</keyword>
<sequence length="310" mass="34557">MKLLPIFVCFSTFLQASLSIPLWASKPQPVDLEFICTTIFDPNNKDFKHDDVPVILLHGLTGNKESWHGVYEVIALETRKKVCAVDLRNHGQSPWNDKEYDVVAMTEDVKHLMDRIDAPKAIVLGHSLGGRIAVHLALNYPERVEKVIVEDMRPNGITPKGLKGVQFYSFVLKEIEKLIPQGVTEKEAKKHVLALLTDHLAKLNITYQLNDPNLIPVKCSNGKCQLSTNPVLLDAALRNITDLLNTSSGRFDGPALFIYGTESSIKVGEDESNIKKLFPQAKLVPVEGADHIVHTFKKFASEVVKFLNTA</sequence>
<evidence type="ECO:0000256" key="2">
    <source>
        <dbReference type="ARBA" id="ARBA00022801"/>
    </source>
</evidence>
<dbReference type="InterPro" id="IPR029058">
    <property type="entry name" value="AB_hydrolase_fold"/>
</dbReference>
<dbReference type="PANTHER" id="PTHR46118">
    <property type="entry name" value="PROTEIN ABHD11"/>
    <property type="match status" value="1"/>
</dbReference>
<comment type="catalytic activity">
    <reaction evidence="8">
        <text>1-octadecanoyl-2-(4Z,7Z,10Z,13Z,16Z,19Z-docosahexaenoyl)-sn-glycerol + H2O = 2-(4Z,7Z,10Z,13Z,16Z,19Z-docosahexaenoyl)-glycerol + octadecanoate + H(+)</text>
        <dbReference type="Rhea" id="RHEA:77107"/>
        <dbReference type="ChEBI" id="CHEBI:15377"/>
        <dbReference type="ChEBI" id="CHEBI:15378"/>
        <dbReference type="ChEBI" id="CHEBI:25629"/>
        <dbReference type="ChEBI" id="CHEBI:77129"/>
        <dbReference type="ChEBI" id="CHEBI:186738"/>
    </reaction>
</comment>
<feature type="chain" id="PRO_5043819303" description="sn-1-specific diacylglycerol lipase ABHD11" evidence="12">
    <location>
        <begin position="20"/>
        <end position="310"/>
    </location>
</feature>
<proteinExistence type="inferred from homology"/>
<comment type="catalytic activity">
    <reaction evidence="10">
        <text>1-octadecanoyl-2-(9Z-octadecenoyl)-sn-glycerol + H2O = 2-(9Z-octadecenoyl)-glycerol + octadecanoate + H(+)</text>
        <dbReference type="Rhea" id="RHEA:77103"/>
        <dbReference type="ChEBI" id="CHEBI:15377"/>
        <dbReference type="ChEBI" id="CHEBI:15378"/>
        <dbReference type="ChEBI" id="CHEBI:25629"/>
        <dbReference type="ChEBI" id="CHEBI:73990"/>
        <dbReference type="ChEBI" id="CHEBI:75468"/>
    </reaction>
</comment>
<dbReference type="SUPFAM" id="SSF53474">
    <property type="entry name" value="alpha/beta-Hydrolases"/>
    <property type="match status" value="1"/>
</dbReference>
<dbReference type="Gene3D" id="3.40.50.1820">
    <property type="entry name" value="alpha/beta hydrolase"/>
    <property type="match status" value="1"/>
</dbReference>
<evidence type="ECO:0000313" key="14">
    <source>
        <dbReference type="EMBL" id="CAL1283437.1"/>
    </source>
</evidence>
<comment type="catalytic activity">
    <reaction evidence="5">
        <text>a 1,2-diacyl-sn-glycerol + H2O = a 2-acylglycerol + a fatty acid + H(+)</text>
        <dbReference type="Rhea" id="RHEA:33275"/>
        <dbReference type="ChEBI" id="CHEBI:15377"/>
        <dbReference type="ChEBI" id="CHEBI:15378"/>
        <dbReference type="ChEBI" id="CHEBI:17389"/>
        <dbReference type="ChEBI" id="CHEBI:17815"/>
        <dbReference type="ChEBI" id="CHEBI:28868"/>
        <dbReference type="EC" id="3.1.1.116"/>
    </reaction>
</comment>
<evidence type="ECO:0000256" key="12">
    <source>
        <dbReference type="SAM" id="SignalP"/>
    </source>
</evidence>
<evidence type="ECO:0000256" key="9">
    <source>
        <dbReference type="ARBA" id="ARBA00048504"/>
    </source>
</evidence>
<dbReference type="PRINTS" id="PR00111">
    <property type="entry name" value="ABHYDROLASE"/>
</dbReference>
<evidence type="ECO:0000256" key="4">
    <source>
        <dbReference type="ARBA" id="ARBA00042703"/>
    </source>
</evidence>
<evidence type="ECO:0000256" key="5">
    <source>
        <dbReference type="ARBA" id="ARBA00043667"/>
    </source>
</evidence>
<keyword evidence="15" id="KW-1185">Reference proteome</keyword>
<evidence type="ECO:0000259" key="13">
    <source>
        <dbReference type="Pfam" id="PF00561"/>
    </source>
</evidence>
<dbReference type="EC" id="3.1.1.116" evidence="3"/>
<feature type="domain" description="AB hydrolase-1" evidence="13">
    <location>
        <begin position="53"/>
        <end position="295"/>
    </location>
</feature>
<dbReference type="InterPro" id="IPR000073">
    <property type="entry name" value="AB_hydrolase_1"/>
</dbReference>
<organism evidence="14 15">
    <name type="scientific">Larinioides sclopetarius</name>
    <dbReference type="NCBI Taxonomy" id="280406"/>
    <lineage>
        <taxon>Eukaryota</taxon>
        <taxon>Metazoa</taxon>
        <taxon>Ecdysozoa</taxon>
        <taxon>Arthropoda</taxon>
        <taxon>Chelicerata</taxon>
        <taxon>Arachnida</taxon>
        <taxon>Araneae</taxon>
        <taxon>Araneomorphae</taxon>
        <taxon>Entelegynae</taxon>
        <taxon>Araneoidea</taxon>
        <taxon>Araneidae</taxon>
        <taxon>Larinioides</taxon>
    </lineage>
</organism>
<comment type="catalytic activity">
    <reaction evidence="9">
        <text>1,2-didecanoylglycerol + H2O = decanoylglycerol + decanoate + H(+)</text>
        <dbReference type="Rhea" id="RHEA:48596"/>
        <dbReference type="ChEBI" id="CHEBI:11152"/>
        <dbReference type="ChEBI" id="CHEBI:15377"/>
        <dbReference type="ChEBI" id="CHEBI:15378"/>
        <dbReference type="ChEBI" id="CHEBI:27689"/>
        <dbReference type="ChEBI" id="CHEBI:90605"/>
    </reaction>
</comment>
<comment type="caution">
    <text evidence="14">The sequence shown here is derived from an EMBL/GenBank/DDBJ whole genome shotgun (WGS) entry which is preliminary data.</text>
</comment>
<reference evidence="14 15" key="1">
    <citation type="submission" date="2024-04" db="EMBL/GenBank/DDBJ databases">
        <authorList>
            <person name="Rising A."/>
            <person name="Reimegard J."/>
            <person name="Sonavane S."/>
            <person name="Akerstrom W."/>
            <person name="Nylinder S."/>
            <person name="Hedman E."/>
            <person name="Kallberg Y."/>
        </authorList>
    </citation>
    <scope>NUCLEOTIDE SEQUENCE [LARGE SCALE GENOMIC DNA]</scope>
</reference>
<comment type="similarity">
    <text evidence="1">Belongs to the AB hydrolase superfamily.</text>
</comment>
<evidence type="ECO:0000313" key="15">
    <source>
        <dbReference type="Proteomes" id="UP001497382"/>
    </source>
</evidence>
<protein>
    <recommendedName>
        <fullName evidence="7">sn-1-specific diacylglycerol lipase ABHD11</fullName>
        <ecNumber evidence="3">3.1.1.116</ecNumber>
    </recommendedName>
    <alternativeName>
        <fullName evidence="4">Alpha/beta hydrolase domain-containing protein 11</fullName>
    </alternativeName>
</protein>
<comment type="catalytic activity">
    <reaction evidence="11">
        <text>1-octadecanoyl-2-(5Z,8Z,11Z,14Z-eicosatetraenoyl)-sn-glycerol + H2O = 2-(5Z,8Z,11Z,14Z-eicosatetraenoyl)-glycerol + octadecanoate + H(+)</text>
        <dbReference type="Rhea" id="RHEA:38507"/>
        <dbReference type="ChEBI" id="CHEBI:15377"/>
        <dbReference type="ChEBI" id="CHEBI:15378"/>
        <dbReference type="ChEBI" id="CHEBI:25629"/>
        <dbReference type="ChEBI" id="CHEBI:52392"/>
        <dbReference type="ChEBI" id="CHEBI:75728"/>
    </reaction>
</comment>
<evidence type="ECO:0000256" key="11">
    <source>
        <dbReference type="ARBA" id="ARBA00048919"/>
    </source>
</evidence>
<name>A0AAV2AHP1_9ARAC</name>
<evidence type="ECO:0000256" key="8">
    <source>
        <dbReference type="ARBA" id="ARBA00048283"/>
    </source>
</evidence>
<evidence type="ECO:0000256" key="3">
    <source>
        <dbReference type="ARBA" id="ARBA00026104"/>
    </source>
</evidence>
<gene>
    <name evidence="14" type="ORF">LARSCL_LOCUS12603</name>
</gene>
<dbReference type="PANTHER" id="PTHR46118:SF4">
    <property type="entry name" value="PROTEIN ABHD11"/>
    <property type="match status" value="1"/>
</dbReference>